<feature type="non-terminal residue" evidence="1">
    <location>
        <position position="1"/>
    </location>
</feature>
<protein>
    <submittedName>
        <fullName evidence="1">Uncharacterized protein</fullName>
    </submittedName>
</protein>
<evidence type="ECO:0000313" key="2">
    <source>
        <dbReference type="Proteomes" id="UP000308600"/>
    </source>
</evidence>
<organism evidence="1 2">
    <name type="scientific">Pluteus cervinus</name>
    <dbReference type="NCBI Taxonomy" id="181527"/>
    <lineage>
        <taxon>Eukaryota</taxon>
        <taxon>Fungi</taxon>
        <taxon>Dikarya</taxon>
        <taxon>Basidiomycota</taxon>
        <taxon>Agaricomycotina</taxon>
        <taxon>Agaricomycetes</taxon>
        <taxon>Agaricomycetidae</taxon>
        <taxon>Agaricales</taxon>
        <taxon>Pluteineae</taxon>
        <taxon>Pluteaceae</taxon>
        <taxon>Pluteus</taxon>
    </lineage>
</organism>
<sequence length="75" mass="8712">LPVEITEAILSEISHPQNLMQLACTSSFFRDLIIPRHTEYRILRLNITSSGQFDYLWTHLLQCPNLTRNISKVDV</sequence>
<proteinExistence type="predicted"/>
<gene>
    <name evidence="1" type="ORF">BDN72DRAFT_740384</name>
</gene>
<reference evidence="1 2" key="1">
    <citation type="journal article" date="2019" name="Nat. Ecol. Evol.">
        <title>Megaphylogeny resolves global patterns of mushroom evolution.</title>
        <authorList>
            <person name="Varga T."/>
            <person name="Krizsan K."/>
            <person name="Foldi C."/>
            <person name="Dima B."/>
            <person name="Sanchez-Garcia M."/>
            <person name="Sanchez-Ramirez S."/>
            <person name="Szollosi G.J."/>
            <person name="Szarkandi J.G."/>
            <person name="Papp V."/>
            <person name="Albert L."/>
            <person name="Andreopoulos W."/>
            <person name="Angelini C."/>
            <person name="Antonin V."/>
            <person name="Barry K.W."/>
            <person name="Bougher N.L."/>
            <person name="Buchanan P."/>
            <person name="Buyck B."/>
            <person name="Bense V."/>
            <person name="Catcheside P."/>
            <person name="Chovatia M."/>
            <person name="Cooper J."/>
            <person name="Damon W."/>
            <person name="Desjardin D."/>
            <person name="Finy P."/>
            <person name="Geml J."/>
            <person name="Haridas S."/>
            <person name="Hughes K."/>
            <person name="Justo A."/>
            <person name="Karasinski D."/>
            <person name="Kautmanova I."/>
            <person name="Kiss B."/>
            <person name="Kocsube S."/>
            <person name="Kotiranta H."/>
            <person name="LaButti K.M."/>
            <person name="Lechner B.E."/>
            <person name="Liimatainen K."/>
            <person name="Lipzen A."/>
            <person name="Lukacs Z."/>
            <person name="Mihaltcheva S."/>
            <person name="Morgado L.N."/>
            <person name="Niskanen T."/>
            <person name="Noordeloos M.E."/>
            <person name="Ohm R.A."/>
            <person name="Ortiz-Santana B."/>
            <person name="Ovrebo C."/>
            <person name="Racz N."/>
            <person name="Riley R."/>
            <person name="Savchenko A."/>
            <person name="Shiryaev A."/>
            <person name="Soop K."/>
            <person name="Spirin V."/>
            <person name="Szebenyi C."/>
            <person name="Tomsovsky M."/>
            <person name="Tulloss R.E."/>
            <person name="Uehling J."/>
            <person name="Grigoriev I.V."/>
            <person name="Vagvolgyi C."/>
            <person name="Papp T."/>
            <person name="Martin F.M."/>
            <person name="Miettinen O."/>
            <person name="Hibbett D.S."/>
            <person name="Nagy L.G."/>
        </authorList>
    </citation>
    <scope>NUCLEOTIDE SEQUENCE [LARGE SCALE GENOMIC DNA]</scope>
    <source>
        <strain evidence="1 2">NL-1719</strain>
    </source>
</reference>
<dbReference type="EMBL" id="ML208571">
    <property type="protein sequence ID" value="TFK62599.1"/>
    <property type="molecule type" value="Genomic_DNA"/>
</dbReference>
<name>A0ACD3ABA1_9AGAR</name>
<evidence type="ECO:0000313" key="1">
    <source>
        <dbReference type="EMBL" id="TFK62599.1"/>
    </source>
</evidence>
<feature type="non-terminal residue" evidence="1">
    <location>
        <position position="75"/>
    </location>
</feature>
<keyword evidence="2" id="KW-1185">Reference proteome</keyword>
<accession>A0ACD3ABA1</accession>
<dbReference type="Proteomes" id="UP000308600">
    <property type="component" value="Unassembled WGS sequence"/>
</dbReference>